<organism evidence="1 2">
    <name type="scientific">Camelus bactrianus</name>
    <name type="common">Bactrian camel</name>
    <dbReference type="NCBI Taxonomy" id="9837"/>
    <lineage>
        <taxon>Eukaryota</taxon>
        <taxon>Metazoa</taxon>
        <taxon>Chordata</taxon>
        <taxon>Craniata</taxon>
        <taxon>Vertebrata</taxon>
        <taxon>Euteleostomi</taxon>
        <taxon>Mammalia</taxon>
        <taxon>Eutheria</taxon>
        <taxon>Laurasiatheria</taxon>
        <taxon>Artiodactyla</taxon>
        <taxon>Tylopoda</taxon>
        <taxon>Camelidae</taxon>
        <taxon>Camelus</taxon>
    </lineage>
</organism>
<keyword evidence="1" id="KW-1185">Reference proteome</keyword>
<evidence type="ECO:0000313" key="2">
    <source>
        <dbReference type="RefSeq" id="XP_074209028.1"/>
    </source>
</evidence>
<dbReference type="RefSeq" id="XP_074209028.1">
    <property type="nucleotide sequence ID" value="XM_074352927.1"/>
</dbReference>
<proteinExistence type="predicted"/>
<gene>
    <name evidence="2" type="primary">LOC141575001</name>
</gene>
<name>A0AC58PG79_CAMBA</name>
<dbReference type="Proteomes" id="UP001732780">
    <property type="component" value="Chromosome 25"/>
</dbReference>
<reference evidence="2" key="1">
    <citation type="submission" date="2025-08" db="UniProtKB">
        <authorList>
            <consortium name="RefSeq"/>
        </authorList>
    </citation>
    <scope>IDENTIFICATION</scope>
    <source>
        <tissue evidence="2">Blood</tissue>
    </source>
</reference>
<evidence type="ECO:0000313" key="1">
    <source>
        <dbReference type="Proteomes" id="UP001732780"/>
    </source>
</evidence>
<accession>A0AC58PG79</accession>
<sequence>MSNALQPKGIEESQERSDKTRSSPFRLRGQREGFGLPARRAPAQAHEASGRAPWRLGGAVRGRGRRRGVALVTGGRAPSAHWAGGRGGGGQAATRPRRRRQRRRPQGREQRARGVRVEMRGCGGAARAQPAVVGGGSSQPRRAREAYTRPCPVAQHIHPPKIQSQAFDRKWRSIVSVSEEKEEMEPGKHSHRRERQSQDGSAQGLATLPAGPPGSLVSGLCDSSVPSASMLVDSACAFLGLTWDSPRCYCAQPSVVLARVLAAEGRVPVAEQLLDAQSASPACWRASSSTVQHRPAPSSPVQLHPGGTAPLPWLSPRHHMGCCLYTHLGCRRGAGRRDTHRMGCCGDLRCCSAHSR</sequence>
<protein>
    <submittedName>
        <fullName evidence="2">Uncharacterized protein LOC141575001</fullName>
    </submittedName>
</protein>